<dbReference type="InterPro" id="IPR046548">
    <property type="entry name" value="DUF6804"/>
</dbReference>
<accession>A0A928YQU6</accession>
<organism evidence="2 3">
    <name type="scientific">Sphingobacterium hungaricum</name>
    <dbReference type="NCBI Taxonomy" id="2082723"/>
    <lineage>
        <taxon>Bacteria</taxon>
        <taxon>Pseudomonadati</taxon>
        <taxon>Bacteroidota</taxon>
        <taxon>Sphingobacteriia</taxon>
        <taxon>Sphingobacteriales</taxon>
        <taxon>Sphingobacteriaceae</taxon>
        <taxon>Sphingobacterium</taxon>
    </lineage>
</organism>
<dbReference type="Pfam" id="PF20619">
    <property type="entry name" value="DUF6804"/>
    <property type="match status" value="1"/>
</dbReference>
<sequence length="97" mass="11376">MNLKNIQIGLIIVLMLCLLPMPYGYYTIVRICTVVYFGYLTFNVDTKSNKNRKVLFFYIAIIILFQPFIKLPVGRLIWNIIDVVVAIWILLHLGKKR</sequence>
<dbReference type="AlphaFoldDB" id="A0A928YQU6"/>
<keyword evidence="1" id="KW-1133">Transmembrane helix</keyword>
<gene>
    <name evidence="2" type="ORF">C4F49_03230</name>
</gene>
<keyword evidence="1" id="KW-0812">Transmembrane</keyword>
<feature type="transmembrane region" description="Helical" evidence="1">
    <location>
        <begin position="54"/>
        <end position="70"/>
    </location>
</feature>
<keyword evidence="3" id="KW-1185">Reference proteome</keyword>
<dbReference type="RefSeq" id="WP_418895779.1">
    <property type="nucleotide sequence ID" value="NZ_MU158698.1"/>
</dbReference>
<proteinExistence type="predicted"/>
<evidence type="ECO:0000313" key="3">
    <source>
        <dbReference type="Proteomes" id="UP000616201"/>
    </source>
</evidence>
<dbReference type="Proteomes" id="UP000616201">
    <property type="component" value="Unassembled WGS sequence"/>
</dbReference>
<feature type="transmembrane region" description="Helical" evidence="1">
    <location>
        <begin position="76"/>
        <end position="94"/>
    </location>
</feature>
<evidence type="ECO:0000313" key="2">
    <source>
        <dbReference type="EMBL" id="MBE8712693.1"/>
    </source>
</evidence>
<reference evidence="2" key="1">
    <citation type="submission" date="2018-02" db="EMBL/GenBank/DDBJ databases">
        <authorList>
            <person name="Vasarhelyi B.M."/>
            <person name="Deshmukh S."/>
            <person name="Balint B."/>
            <person name="Kukolya J."/>
        </authorList>
    </citation>
    <scope>NUCLEOTIDE SEQUENCE</scope>
    <source>
        <strain evidence="2">KB22</strain>
    </source>
</reference>
<dbReference type="EMBL" id="PRDK01000002">
    <property type="protein sequence ID" value="MBE8712693.1"/>
    <property type="molecule type" value="Genomic_DNA"/>
</dbReference>
<name>A0A928YQU6_9SPHI</name>
<keyword evidence="1" id="KW-0472">Membrane</keyword>
<comment type="caution">
    <text evidence="2">The sequence shown here is derived from an EMBL/GenBank/DDBJ whole genome shotgun (WGS) entry which is preliminary data.</text>
</comment>
<protein>
    <submittedName>
        <fullName evidence="2">Uncharacterized protein</fullName>
    </submittedName>
</protein>
<evidence type="ECO:0000256" key="1">
    <source>
        <dbReference type="SAM" id="Phobius"/>
    </source>
</evidence>